<evidence type="ECO:0000313" key="2">
    <source>
        <dbReference type="Proteomes" id="UP000276133"/>
    </source>
</evidence>
<organism evidence="1 2">
    <name type="scientific">Brachionus plicatilis</name>
    <name type="common">Marine rotifer</name>
    <name type="synonym">Brachionus muelleri</name>
    <dbReference type="NCBI Taxonomy" id="10195"/>
    <lineage>
        <taxon>Eukaryota</taxon>
        <taxon>Metazoa</taxon>
        <taxon>Spiralia</taxon>
        <taxon>Gnathifera</taxon>
        <taxon>Rotifera</taxon>
        <taxon>Eurotatoria</taxon>
        <taxon>Monogononta</taxon>
        <taxon>Pseudotrocha</taxon>
        <taxon>Ploima</taxon>
        <taxon>Brachionidae</taxon>
        <taxon>Brachionus</taxon>
    </lineage>
</organism>
<proteinExistence type="predicted"/>
<name>A0A3M7Q1G1_BRAPC</name>
<gene>
    <name evidence="1" type="ORF">BpHYR1_000624</name>
</gene>
<dbReference type="AlphaFoldDB" id="A0A3M7Q1G1"/>
<keyword evidence="2" id="KW-1185">Reference proteome</keyword>
<protein>
    <submittedName>
        <fullName evidence="1">Uncharacterized protein</fullName>
    </submittedName>
</protein>
<dbReference type="Proteomes" id="UP000276133">
    <property type="component" value="Unassembled WGS sequence"/>
</dbReference>
<dbReference type="EMBL" id="REGN01007786">
    <property type="protein sequence ID" value="RNA05286.1"/>
    <property type="molecule type" value="Genomic_DNA"/>
</dbReference>
<evidence type="ECO:0000313" key="1">
    <source>
        <dbReference type="EMBL" id="RNA05286.1"/>
    </source>
</evidence>
<reference evidence="1 2" key="1">
    <citation type="journal article" date="2018" name="Sci. Rep.">
        <title>Genomic signatures of local adaptation to the degree of environmental predictability in rotifers.</title>
        <authorList>
            <person name="Franch-Gras L."/>
            <person name="Hahn C."/>
            <person name="Garcia-Roger E.M."/>
            <person name="Carmona M.J."/>
            <person name="Serra M."/>
            <person name="Gomez A."/>
        </authorList>
    </citation>
    <scope>NUCLEOTIDE SEQUENCE [LARGE SCALE GENOMIC DNA]</scope>
    <source>
        <strain evidence="1">HYR1</strain>
    </source>
</reference>
<accession>A0A3M7Q1G1</accession>
<comment type="caution">
    <text evidence="1">The sequence shown here is derived from an EMBL/GenBank/DDBJ whole genome shotgun (WGS) entry which is preliminary data.</text>
</comment>
<sequence length="60" mass="7317">MTNFFKSRNFIRHKKGATKIFVQFVLEIHKSEKYQSFVNFFELNKFSLMLICFKYMVPVD</sequence>